<feature type="compositionally biased region" description="Basic and acidic residues" evidence="1">
    <location>
        <begin position="137"/>
        <end position="147"/>
    </location>
</feature>
<feature type="compositionally biased region" description="Low complexity" evidence="1">
    <location>
        <begin position="767"/>
        <end position="786"/>
    </location>
</feature>
<feature type="region of interest" description="Disordered" evidence="1">
    <location>
        <begin position="765"/>
        <end position="796"/>
    </location>
</feature>
<feature type="compositionally biased region" description="Polar residues" evidence="1">
    <location>
        <begin position="290"/>
        <end position="301"/>
    </location>
</feature>
<evidence type="ECO:0000256" key="1">
    <source>
        <dbReference type="SAM" id="MobiDB-lite"/>
    </source>
</evidence>
<protein>
    <submittedName>
        <fullName evidence="2">Uncharacterized protein</fullName>
    </submittedName>
</protein>
<name>A0A7S4G6T7_9EUGL</name>
<feature type="compositionally biased region" description="Polar residues" evidence="1">
    <location>
        <begin position="242"/>
        <end position="268"/>
    </location>
</feature>
<feature type="region of interest" description="Disordered" evidence="1">
    <location>
        <begin position="574"/>
        <end position="598"/>
    </location>
</feature>
<gene>
    <name evidence="2" type="ORF">EGYM00163_LOCUS38367</name>
</gene>
<proteinExistence type="predicted"/>
<dbReference type="EMBL" id="HBJA01111234">
    <property type="protein sequence ID" value="CAE0827106.1"/>
    <property type="molecule type" value="Transcribed_RNA"/>
</dbReference>
<feature type="compositionally biased region" description="Basic and acidic residues" evidence="1">
    <location>
        <begin position="302"/>
        <end position="315"/>
    </location>
</feature>
<feature type="compositionally biased region" description="Polar residues" evidence="1">
    <location>
        <begin position="365"/>
        <end position="379"/>
    </location>
</feature>
<feature type="compositionally biased region" description="Polar residues" evidence="1">
    <location>
        <begin position="201"/>
        <end position="215"/>
    </location>
</feature>
<sequence length="835" mass="88483">MPAPVTQANAVPREALFTGIDKENSRPSPAKAARVRSHLTSFGVPGVMSPSLRSPPKEAAVTSPCKSPLGCKGTRSPAARSAGRSILADVQNHHFDETKTAKGKPITQDSSPECSRAAASPPAKPVDSSQPCDTAVESEKVDARKSLDFGAGDGAALPDPAPLRTALSDSDSMDGATAPAEACQTTPKKPPVARSREQMQLERSQSEQSTPQKASSGFEALWAQSTPVKGSISDLWVERTTPCKTPSSKSQAEPTSSQIDSASCETQCTQSQAQRTPRRTATTPILKAGTSLTRKTQSESNLRSEGRRGKGKHVEVVVPEVSSSSAPNSPPASPSCAGTPDQPFRLRSPASFRVPRLSQPPPVNTPCSGPNDTPHSTPLSPKAKPFYPRRLRLNSDADAAPTDPDSVARPSSTPLSPKAKPFYPPHMRGLFSPALFSPCSLTRCASMESPAQPRAAVPPDTSTLMSPVIPLAAPPPSASPFTPSSSVELGHTDSGLAAPTFAQARAKELSKLEALWLNRTTPLKEGVKRTSPPRDILTSPDTWSAVDWWSPSNKSMRHSAIQAVPQTVAQSVETDEALSGPKKLFADSETSTEPEPVPVPVETAAMTTMTEPPAVIETETMTEAPIATPVAEVETMTEAPNPVAETETMTESPVSTSEIGTITEAEVCAVEIHQASSLNQQTRMKKLFKPVKRIPKGKRCRSFLKGVQSDPRLSMRLREVSSAPPPATVPLLEPVVPASALEVDAPELIPVAPLLPSKHRRATLDMSAASPSHTTHASPAFSTASSEESEFSPKCTGSDSEVVVQVRPVARGHRKAGRQTIRISKSGKVTIDVYQ</sequence>
<feature type="compositionally biased region" description="Low complexity" evidence="1">
    <location>
        <begin position="396"/>
        <end position="408"/>
    </location>
</feature>
<feature type="region of interest" description="Disordered" evidence="1">
    <location>
        <begin position="239"/>
        <end position="424"/>
    </location>
</feature>
<feature type="compositionally biased region" description="Basic and acidic residues" evidence="1">
    <location>
        <begin position="91"/>
        <end position="100"/>
    </location>
</feature>
<feature type="compositionally biased region" description="Polar residues" evidence="1">
    <location>
        <begin position="647"/>
        <end position="657"/>
    </location>
</feature>
<dbReference type="AlphaFoldDB" id="A0A7S4G6T7"/>
<evidence type="ECO:0000313" key="2">
    <source>
        <dbReference type="EMBL" id="CAE0827106.1"/>
    </source>
</evidence>
<feature type="compositionally biased region" description="Low complexity" evidence="1">
    <location>
        <begin position="588"/>
        <end position="598"/>
    </location>
</feature>
<feature type="compositionally biased region" description="Low complexity" evidence="1">
    <location>
        <begin position="269"/>
        <end position="284"/>
    </location>
</feature>
<feature type="region of interest" description="Disordered" evidence="1">
    <location>
        <begin position="637"/>
        <end position="657"/>
    </location>
</feature>
<organism evidence="2">
    <name type="scientific">Eutreptiella gymnastica</name>
    <dbReference type="NCBI Taxonomy" id="73025"/>
    <lineage>
        <taxon>Eukaryota</taxon>
        <taxon>Discoba</taxon>
        <taxon>Euglenozoa</taxon>
        <taxon>Euglenida</taxon>
        <taxon>Spirocuta</taxon>
        <taxon>Euglenophyceae</taxon>
        <taxon>Eutreptiales</taxon>
        <taxon>Eutreptiaceae</taxon>
        <taxon>Eutreptiella</taxon>
    </lineage>
</organism>
<feature type="region of interest" description="Disordered" evidence="1">
    <location>
        <begin position="1"/>
        <end position="224"/>
    </location>
</feature>
<accession>A0A7S4G6T7</accession>
<feature type="compositionally biased region" description="Low complexity" evidence="1">
    <location>
        <begin position="316"/>
        <end position="327"/>
    </location>
</feature>
<reference evidence="2" key="1">
    <citation type="submission" date="2021-01" db="EMBL/GenBank/DDBJ databases">
        <authorList>
            <person name="Corre E."/>
            <person name="Pelletier E."/>
            <person name="Niang G."/>
            <person name="Scheremetjew M."/>
            <person name="Finn R."/>
            <person name="Kale V."/>
            <person name="Holt S."/>
            <person name="Cochrane G."/>
            <person name="Meng A."/>
            <person name="Brown T."/>
            <person name="Cohen L."/>
        </authorList>
    </citation>
    <scope>NUCLEOTIDE SEQUENCE</scope>
    <source>
        <strain evidence="2">CCMP1594</strain>
    </source>
</reference>
<feature type="compositionally biased region" description="Low complexity" evidence="1">
    <location>
        <begin position="148"/>
        <end position="158"/>
    </location>
</feature>